<name>W0DR22_9GAMM</name>
<dbReference type="PANTHER" id="PTHR42837">
    <property type="entry name" value="REGULATOR OF SIGMA-E PROTEASE RSEP"/>
    <property type="match status" value="1"/>
</dbReference>
<evidence type="ECO:0000256" key="3">
    <source>
        <dbReference type="ARBA" id="ARBA00007931"/>
    </source>
</evidence>
<dbReference type="Proteomes" id="UP000005380">
    <property type="component" value="Chromosome"/>
</dbReference>
<keyword evidence="9 11" id="KW-0482">Metalloprotease</keyword>
<dbReference type="KEGG" id="tao:THIAE_04045"/>
<keyword evidence="5 11" id="KW-0812">Transmembrane</keyword>
<evidence type="ECO:0000256" key="2">
    <source>
        <dbReference type="ARBA" id="ARBA00004141"/>
    </source>
</evidence>
<keyword evidence="4" id="KW-0645">Protease</keyword>
<evidence type="ECO:0000313" key="14">
    <source>
        <dbReference type="EMBL" id="AHF01075.1"/>
    </source>
</evidence>
<dbReference type="GO" id="GO:0046872">
    <property type="term" value="F:metal ion binding"/>
    <property type="evidence" value="ECO:0007669"/>
    <property type="project" value="UniProtKB-KW"/>
</dbReference>
<evidence type="ECO:0000256" key="4">
    <source>
        <dbReference type="ARBA" id="ARBA00022670"/>
    </source>
</evidence>
<reference evidence="14 15" key="1">
    <citation type="submission" date="2013-12" db="EMBL/GenBank/DDBJ databases">
        <authorList>
            <consortium name="DOE Joint Genome Institute"/>
            <person name="Kappler U."/>
            <person name="Huntemann M."/>
            <person name="Han J."/>
            <person name="Chen A."/>
            <person name="Kyrpides N."/>
            <person name="Mavromatis K."/>
            <person name="Markowitz V."/>
            <person name="Palaniappan K."/>
            <person name="Ivanova N."/>
            <person name="Schaumberg A."/>
            <person name="Pati A."/>
            <person name="Liolios K."/>
            <person name="Nordberg H.P."/>
            <person name="Cantor M.N."/>
            <person name="Hua S.X."/>
            <person name="Woyke T."/>
        </authorList>
    </citation>
    <scope>NUCLEOTIDE SEQUENCE [LARGE SCALE GENOMIC DNA]</scope>
    <source>
        <strain evidence="15">AL2</strain>
    </source>
</reference>
<evidence type="ECO:0000313" key="15">
    <source>
        <dbReference type="Proteomes" id="UP000005380"/>
    </source>
</evidence>
<dbReference type="SUPFAM" id="SSF50156">
    <property type="entry name" value="PDZ domain-like"/>
    <property type="match status" value="1"/>
</dbReference>
<evidence type="ECO:0000259" key="12">
    <source>
        <dbReference type="Pfam" id="PF02163"/>
    </source>
</evidence>
<evidence type="ECO:0000259" key="13">
    <source>
        <dbReference type="Pfam" id="PF17820"/>
    </source>
</evidence>
<dbReference type="EC" id="3.4.24.-" evidence="11"/>
<accession>W0DR22</accession>
<evidence type="ECO:0000256" key="9">
    <source>
        <dbReference type="ARBA" id="ARBA00023049"/>
    </source>
</evidence>
<evidence type="ECO:0000256" key="7">
    <source>
        <dbReference type="ARBA" id="ARBA00022833"/>
    </source>
</evidence>
<keyword evidence="8 11" id="KW-1133">Transmembrane helix</keyword>
<dbReference type="STRING" id="717772.THIAE_04045"/>
<feature type="domain" description="PDZ" evidence="13">
    <location>
        <begin position="246"/>
        <end position="296"/>
    </location>
</feature>
<dbReference type="OrthoDB" id="9782003at2"/>
<keyword evidence="7 11" id="KW-0862">Zinc</keyword>
<evidence type="ECO:0000256" key="10">
    <source>
        <dbReference type="ARBA" id="ARBA00023136"/>
    </source>
</evidence>
<evidence type="ECO:0000256" key="8">
    <source>
        <dbReference type="ARBA" id="ARBA00022989"/>
    </source>
</evidence>
<proteinExistence type="inferred from homology"/>
<feature type="transmembrane region" description="Helical" evidence="11">
    <location>
        <begin position="6"/>
        <end position="25"/>
    </location>
</feature>
<dbReference type="AlphaFoldDB" id="W0DR22"/>
<comment type="cofactor">
    <cofactor evidence="1 11">
        <name>Zn(2+)</name>
        <dbReference type="ChEBI" id="CHEBI:29105"/>
    </cofactor>
</comment>
<dbReference type="HOGENOM" id="CLU_025778_0_2_6"/>
<evidence type="ECO:0000256" key="11">
    <source>
        <dbReference type="RuleBase" id="RU362031"/>
    </source>
</evidence>
<sequence>MVSSVIWSILGFIVLIGVLVTIHEWGHYAVGRWFKVKAEVFSVGFGKPIWTRQVGETQFQLAAIPLGGYVRFLDERNGPVAVEEQHRAFNRQSVYKRFAIVAAGPAINLVFAWLLYVFIYSVGVAQPKAIFVVDNPASAVGQAMSSLTLSTQADNLEQQAWWITQIEGRDIYGWQGVSQALVQGLINQRASLNLTLSPDVTADSPQQLVYVDLPIGQLNINDFSAESLFELGWTRYLPSLPAKLDRVIAGSPAEQAGLRTGDLIERVNDDWVISWQALVAWVHANPGQSAEITYRRDGAEFNTWVQLAELNVNGERRGQLGASVYQDPELIKQYQQTQQLGLWAASLAGYEQTKALINMTLTMLKRMVLGEVSLSHLSGPISIADFSGQAIQSGWVQFLTLMALLSLSLGILNLLPVPMLDGGHLTYYVYEMIRGKPVSEGFEMAAQRVGFLMIAGLTLLAISNDLLRLSNG</sequence>
<evidence type="ECO:0000256" key="5">
    <source>
        <dbReference type="ARBA" id="ARBA00022692"/>
    </source>
</evidence>
<keyword evidence="6 11" id="KW-0378">Hydrolase</keyword>
<protein>
    <recommendedName>
        <fullName evidence="11">Zinc metalloprotease</fullName>
        <ecNumber evidence="11">3.4.24.-</ecNumber>
    </recommendedName>
</protein>
<evidence type="ECO:0000256" key="6">
    <source>
        <dbReference type="ARBA" id="ARBA00022801"/>
    </source>
</evidence>
<feature type="transmembrane region" description="Helical" evidence="11">
    <location>
        <begin position="449"/>
        <end position="467"/>
    </location>
</feature>
<dbReference type="EMBL" id="CP007030">
    <property type="protein sequence ID" value="AHF01075.1"/>
    <property type="molecule type" value="Genomic_DNA"/>
</dbReference>
<dbReference type="PANTHER" id="PTHR42837:SF2">
    <property type="entry name" value="MEMBRANE METALLOPROTEASE ARASP2, CHLOROPLASTIC-RELATED"/>
    <property type="match status" value="1"/>
</dbReference>
<organism evidence="14 15">
    <name type="scientific">Thiomicrospira aerophila AL3</name>
    <dbReference type="NCBI Taxonomy" id="717772"/>
    <lineage>
        <taxon>Bacteria</taxon>
        <taxon>Pseudomonadati</taxon>
        <taxon>Pseudomonadota</taxon>
        <taxon>Gammaproteobacteria</taxon>
        <taxon>Thiotrichales</taxon>
        <taxon>Piscirickettsiaceae</taxon>
        <taxon>Thiomicrospira</taxon>
    </lineage>
</organism>
<feature type="domain" description="Peptidase M50" evidence="12">
    <location>
        <begin position="12"/>
        <end position="455"/>
    </location>
</feature>
<dbReference type="Gene3D" id="2.30.42.10">
    <property type="match status" value="1"/>
</dbReference>
<dbReference type="GO" id="GO:0006508">
    <property type="term" value="P:proteolysis"/>
    <property type="evidence" value="ECO:0007669"/>
    <property type="project" value="UniProtKB-KW"/>
</dbReference>
<evidence type="ECO:0000256" key="1">
    <source>
        <dbReference type="ARBA" id="ARBA00001947"/>
    </source>
</evidence>
<comment type="similarity">
    <text evidence="3 11">Belongs to the peptidase M50B family.</text>
</comment>
<keyword evidence="15" id="KW-1185">Reference proteome</keyword>
<dbReference type="FunCoup" id="W0DR22">
    <property type="interactions" value="409"/>
</dbReference>
<dbReference type="eggNOG" id="COG0750">
    <property type="taxonomic scope" value="Bacteria"/>
</dbReference>
<dbReference type="Pfam" id="PF02163">
    <property type="entry name" value="Peptidase_M50"/>
    <property type="match status" value="1"/>
</dbReference>
<dbReference type="InterPro" id="IPR036034">
    <property type="entry name" value="PDZ_sf"/>
</dbReference>
<dbReference type="NCBIfam" id="TIGR00054">
    <property type="entry name" value="RIP metalloprotease RseP"/>
    <property type="match status" value="1"/>
</dbReference>
<comment type="subcellular location">
    <subcellularLocation>
        <location evidence="2">Membrane</location>
        <topology evidence="2">Multi-pass membrane protein</topology>
    </subcellularLocation>
</comment>
<keyword evidence="11" id="KW-0479">Metal-binding</keyword>
<dbReference type="InterPro" id="IPR004387">
    <property type="entry name" value="Pept_M50_Zn"/>
</dbReference>
<keyword evidence="10 11" id="KW-0472">Membrane</keyword>
<gene>
    <name evidence="14" type="ORF">THIAE_04045</name>
</gene>
<dbReference type="InParanoid" id="W0DR22"/>
<dbReference type="Pfam" id="PF17820">
    <property type="entry name" value="PDZ_6"/>
    <property type="match status" value="1"/>
</dbReference>
<dbReference type="GO" id="GO:0016020">
    <property type="term" value="C:membrane"/>
    <property type="evidence" value="ECO:0007669"/>
    <property type="project" value="UniProtKB-SubCell"/>
</dbReference>
<feature type="transmembrane region" description="Helical" evidence="11">
    <location>
        <begin position="395"/>
        <end position="415"/>
    </location>
</feature>
<dbReference type="InterPro" id="IPR041489">
    <property type="entry name" value="PDZ_6"/>
</dbReference>
<dbReference type="InterPro" id="IPR008915">
    <property type="entry name" value="Peptidase_M50"/>
</dbReference>
<dbReference type="RefSeq" id="WP_006459145.1">
    <property type="nucleotide sequence ID" value="NZ_CP007030.1"/>
</dbReference>
<dbReference type="GO" id="GO:0004222">
    <property type="term" value="F:metalloendopeptidase activity"/>
    <property type="evidence" value="ECO:0007669"/>
    <property type="project" value="InterPro"/>
</dbReference>
<dbReference type="CDD" id="cd06163">
    <property type="entry name" value="S2P-M50_PDZ_RseP-like"/>
    <property type="match status" value="2"/>
</dbReference>
<feature type="transmembrane region" description="Helical" evidence="11">
    <location>
        <begin position="98"/>
        <end position="119"/>
    </location>
</feature>